<dbReference type="SUPFAM" id="SSF52058">
    <property type="entry name" value="L domain-like"/>
    <property type="match status" value="1"/>
</dbReference>
<keyword evidence="5" id="KW-0433">Leucine-rich repeat</keyword>
<dbReference type="EMBL" id="JAWPEI010000004">
    <property type="protein sequence ID" value="KAK4730283.1"/>
    <property type="molecule type" value="Genomic_DNA"/>
</dbReference>
<evidence type="ECO:0000256" key="9">
    <source>
        <dbReference type="ARBA" id="ARBA00022989"/>
    </source>
</evidence>
<evidence type="ECO:0000256" key="2">
    <source>
        <dbReference type="ARBA" id="ARBA00004479"/>
    </source>
</evidence>
<feature type="transmembrane region" description="Helical" evidence="12">
    <location>
        <begin position="625"/>
        <end position="648"/>
    </location>
</feature>
<evidence type="ECO:0000313" key="15">
    <source>
        <dbReference type="EMBL" id="KAK4730283.1"/>
    </source>
</evidence>
<dbReference type="FunFam" id="3.80.10.10:FF:000400">
    <property type="entry name" value="Nuclear pore complex protein NUP107"/>
    <property type="match status" value="1"/>
</dbReference>
<evidence type="ECO:0000256" key="7">
    <source>
        <dbReference type="ARBA" id="ARBA00022729"/>
    </source>
</evidence>
<dbReference type="PRINTS" id="PR00019">
    <property type="entry name" value="LEURICHRPT"/>
</dbReference>
<dbReference type="SMART" id="SM00369">
    <property type="entry name" value="LRR_TYP"/>
    <property type="match status" value="8"/>
</dbReference>
<dbReference type="Pfam" id="PF23598">
    <property type="entry name" value="LRR_14"/>
    <property type="match status" value="1"/>
</dbReference>
<accession>A0AAV9LX67</accession>
<dbReference type="SUPFAM" id="SSF52047">
    <property type="entry name" value="RNI-like"/>
    <property type="match status" value="1"/>
</dbReference>
<keyword evidence="8" id="KW-0677">Repeat</keyword>
<gene>
    <name evidence="15" type="ORF">R3W88_023271</name>
</gene>
<evidence type="ECO:0000256" key="3">
    <source>
        <dbReference type="ARBA" id="ARBA00009592"/>
    </source>
</evidence>
<dbReference type="SMART" id="SM00365">
    <property type="entry name" value="LRR_SD22"/>
    <property type="match status" value="6"/>
</dbReference>
<evidence type="ECO:0000256" key="11">
    <source>
        <dbReference type="ARBA" id="ARBA00023180"/>
    </source>
</evidence>
<reference evidence="15 16" key="1">
    <citation type="submission" date="2023-10" db="EMBL/GenBank/DDBJ databases">
        <title>Genome-Wide Identification Analysis in wild type Solanum Pinnatisectum Reveals Some Genes Defensing Phytophthora Infestans.</title>
        <authorList>
            <person name="Sun C."/>
        </authorList>
    </citation>
    <scope>NUCLEOTIDE SEQUENCE [LARGE SCALE GENOMIC DNA]</scope>
    <source>
        <strain evidence="15">LQN</strain>
        <tissue evidence="15">Leaf</tissue>
    </source>
</reference>
<dbReference type="FunFam" id="3.80.10.10:FF:000719">
    <property type="entry name" value="MDIS1-interacting receptor like kinase 2 isoform A"/>
    <property type="match status" value="1"/>
</dbReference>
<evidence type="ECO:0000256" key="10">
    <source>
        <dbReference type="ARBA" id="ARBA00023136"/>
    </source>
</evidence>
<dbReference type="Pfam" id="PF08263">
    <property type="entry name" value="LRRNT_2"/>
    <property type="match status" value="1"/>
</dbReference>
<dbReference type="PANTHER" id="PTHR27008:SF497">
    <property type="entry name" value="OS11G0695000 PROTEIN"/>
    <property type="match status" value="1"/>
</dbReference>
<evidence type="ECO:0000256" key="5">
    <source>
        <dbReference type="ARBA" id="ARBA00022614"/>
    </source>
</evidence>
<dbReference type="Gene3D" id="3.80.10.10">
    <property type="entry name" value="Ribonuclease Inhibitor"/>
    <property type="match status" value="3"/>
</dbReference>
<dbReference type="AlphaFoldDB" id="A0AAV9LX67"/>
<comment type="caution">
    <text evidence="15">The sequence shown here is derived from an EMBL/GenBank/DDBJ whole genome shotgun (WGS) entry which is preliminary data.</text>
</comment>
<evidence type="ECO:0000256" key="6">
    <source>
        <dbReference type="ARBA" id="ARBA00022692"/>
    </source>
</evidence>
<dbReference type="GO" id="GO:0005886">
    <property type="term" value="C:plasma membrane"/>
    <property type="evidence" value="ECO:0007669"/>
    <property type="project" value="UniProtKB-SubCell"/>
</dbReference>
<feature type="domain" description="Disease resistance R13L4/SHOC-2-like LRR" evidence="14">
    <location>
        <begin position="205"/>
        <end position="446"/>
    </location>
</feature>
<comment type="subcellular location">
    <subcellularLocation>
        <location evidence="1">Cell membrane</location>
    </subcellularLocation>
    <subcellularLocation>
        <location evidence="2">Membrane</location>
        <topology evidence="2">Single-pass type I membrane protein</topology>
    </subcellularLocation>
</comment>
<dbReference type="InterPro" id="IPR013210">
    <property type="entry name" value="LRR_N_plant-typ"/>
</dbReference>
<proteinExistence type="inferred from homology"/>
<keyword evidence="9 12" id="KW-1133">Transmembrane helix</keyword>
<keyword evidence="10 12" id="KW-0472">Membrane</keyword>
<dbReference type="InterPro" id="IPR003591">
    <property type="entry name" value="Leu-rich_rpt_typical-subtyp"/>
</dbReference>
<dbReference type="PANTHER" id="PTHR27008">
    <property type="entry name" value="OS04G0122200 PROTEIN"/>
    <property type="match status" value="1"/>
</dbReference>
<name>A0AAV9LX67_9SOLN</name>
<comment type="similarity">
    <text evidence="3">Belongs to the RLP family.</text>
</comment>
<dbReference type="InterPro" id="IPR001611">
    <property type="entry name" value="Leu-rich_rpt"/>
</dbReference>
<dbReference type="InterPro" id="IPR032675">
    <property type="entry name" value="LRR_dom_sf"/>
</dbReference>
<organism evidence="15 16">
    <name type="scientific">Solanum pinnatisectum</name>
    <name type="common">tansyleaf nightshade</name>
    <dbReference type="NCBI Taxonomy" id="50273"/>
    <lineage>
        <taxon>Eukaryota</taxon>
        <taxon>Viridiplantae</taxon>
        <taxon>Streptophyta</taxon>
        <taxon>Embryophyta</taxon>
        <taxon>Tracheophyta</taxon>
        <taxon>Spermatophyta</taxon>
        <taxon>Magnoliopsida</taxon>
        <taxon>eudicotyledons</taxon>
        <taxon>Gunneridae</taxon>
        <taxon>Pentapetalae</taxon>
        <taxon>asterids</taxon>
        <taxon>lamiids</taxon>
        <taxon>Solanales</taxon>
        <taxon>Solanaceae</taxon>
        <taxon>Solanoideae</taxon>
        <taxon>Solaneae</taxon>
        <taxon>Solanum</taxon>
    </lineage>
</organism>
<dbReference type="Pfam" id="PF00560">
    <property type="entry name" value="LRR_1"/>
    <property type="match status" value="5"/>
</dbReference>
<evidence type="ECO:0000256" key="12">
    <source>
        <dbReference type="SAM" id="Phobius"/>
    </source>
</evidence>
<keyword evidence="6 12" id="KW-0812">Transmembrane</keyword>
<dbReference type="Proteomes" id="UP001311915">
    <property type="component" value="Unassembled WGS sequence"/>
</dbReference>
<evidence type="ECO:0000259" key="13">
    <source>
        <dbReference type="Pfam" id="PF08263"/>
    </source>
</evidence>
<protein>
    <recommendedName>
        <fullName evidence="17">Leucine-rich repeat-containing N-terminal plant-type domain-containing protein</fullName>
    </recommendedName>
</protein>
<dbReference type="GO" id="GO:0050832">
    <property type="term" value="P:defense response to fungus"/>
    <property type="evidence" value="ECO:0007669"/>
    <property type="project" value="UniProtKB-ARBA"/>
</dbReference>
<keyword evidence="4" id="KW-1003">Cell membrane</keyword>
<evidence type="ECO:0000259" key="14">
    <source>
        <dbReference type="Pfam" id="PF23598"/>
    </source>
</evidence>
<dbReference type="InterPro" id="IPR051809">
    <property type="entry name" value="Plant_receptor-like_S/T_kinase"/>
</dbReference>
<evidence type="ECO:0008006" key="17">
    <source>
        <dbReference type="Google" id="ProtNLM"/>
    </source>
</evidence>
<dbReference type="FunFam" id="3.80.10.10:FF:000213">
    <property type="entry name" value="Tyrosine-sulfated glycopeptide receptor 1"/>
    <property type="match status" value="1"/>
</dbReference>
<evidence type="ECO:0000256" key="4">
    <source>
        <dbReference type="ARBA" id="ARBA00022475"/>
    </source>
</evidence>
<evidence type="ECO:0000256" key="8">
    <source>
        <dbReference type="ARBA" id="ARBA00022737"/>
    </source>
</evidence>
<keyword evidence="16" id="KW-1185">Reference proteome</keyword>
<sequence>MIYYDIKVHPETISSNQTIQLKIIWQYTRTVPKILSILQSFTLLYLFTVTFASTEEANTLLKWKATSQNQNNSLLASWTLSSNACRDWYGVKCFNGRVNTLNITNASVIGTLYDFPFSSLPFLKYLDLSMNNFSGTIPPENGNLTNLVHLQLSNNKISGTIPPQIGSLAKLQTLRIFDNHLNGPIPGEIGCLRSLTKLSLGSNFLNEIGHLRSLTELSLRNNSLSDSIPAIFGNLTNLSTLYLYENQLSSSIPEEIGFLRSLTKLVLSTNFLNGSIPASLGNLNNLSLLYLYGNHLSGSIPLSICNLTSLRNLNLGRNNLKGEIAQCFGNMSGHLEVLDMHNNYLSGTLPTTFSIGSVLKSINLHDNELEGNISVSLANCKKLQVLDLGDNHLIDTFPMWLGTLPKLQVLSLRSNKLHGSIRTSRIENIFPELQIIDISYNALTGNLPTSLFQHLKAMRTMDQTMMSPTYVTIYFVNGYYHDSITVATKGLELELVKILTTYTAIDLSSNKFEGHIPSHIPPSLGNLSVLESLDLSFNHLSGEIPQQLASLMSLEFLNLSHNYLEGCIPRGPQFATFQNNSYQGNDRLRGFPVSRGCDYDGVLETNYTIPALDDQESNSEFLKDFWKAALMGYGSGLCIGLSIVYFMISTGNLKWLVRIIAELERKIIMRRSKKQRSQRNYRRRNNRL</sequence>
<evidence type="ECO:0000313" key="16">
    <source>
        <dbReference type="Proteomes" id="UP001311915"/>
    </source>
</evidence>
<feature type="domain" description="Leucine-rich repeat-containing N-terminal plant-type" evidence="13">
    <location>
        <begin position="55"/>
        <end position="93"/>
    </location>
</feature>
<keyword evidence="11" id="KW-0325">Glycoprotein</keyword>
<dbReference type="PROSITE" id="PS51450">
    <property type="entry name" value="LRR"/>
    <property type="match status" value="1"/>
</dbReference>
<evidence type="ECO:0000256" key="1">
    <source>
        <dbReference type="ARBA" id="ARBA00004236"/>
    </source>
</evidence>
<keyword evidence="7" id="KW-0732">Signal</keyword>
<dbReference type="InterPro" id="IPR055414">
    <property type="entry name" value="LRR_R13L4/SHOC2-like"/>
</dbReference>